<proteinExistence type="inferred from homology"/>
<feature type="transmembrane region" description="Helical" evidence="7">
    <location>
        <begin position="6"/>
        <end position="24"/>
    </location>
</feature>
<dbReference type="Proteomes" id="UP000289886">
    <property type="component" value="Unassembled WGS sequence"/>
</dbReference>
<evidence type="ECO:0000256" key="3">
    <source>
        <dbReference type="ARBA" id="ARBA00023161"/>
    </source>
</evidence>
<dbReference type="Pfam" id="PF03009">
    <property type="entry name" value="GDPD"/>
    <property type="match status" value="1"/>
</dbReference>
<evidence type="ECO:0000313" key="10">
    <source>
        <dbReference type="Proteomes" id="UP000289886"/>
    </source>
</evidence>
<comment type="similarity">
    <text evidence="2">Belongs to the glycerophosphoryl diester phosphodiesterase family.</text>
</comment>
<dbReference type="Gene3D" id="3.20.20.190">
    <property type="entry name" value="Phosphatidylinositol (PI) phosphodiesterase"/>
    <property type="match status" value="1"/>
</dbReference>
<evidence type="ECO:0000256" key="1">
    <source>
        <dbReference type="ARBA" id="ARBA00006443"/>
    </source>
</evidence>
<keyword evidence="7" id="KW-1133">Transmembrane helix</keyword>
<dbReference type="PANTHER" id="PTHR13091:SF0">
    <property type="entry name" value="NONSENSE-MEDIATED MRNA DECAY FACTOR SMG8"/>
    <property type="match status" value="1"/>
</dbReference>
<sequence>MYALSTLGGYVLTSVVLFKCPSLLHRRKKETFRSRHISHRGGAGENLENTMAAFKHAVELGTDMLELDCHMTKDGEVVVSHDKNLKRSTGVCANISELTYAELPPYLCKLDVSFQRECSCEGGDDKRIPLLREVFDAFPNTPVNVDIKVNNDTLIRKNPRIPLLFSLQRVLFLVGLFYTGLLPFVPLREQFLEIPMPSIITKPSDDDKASAIDGVAGRHKPEMDRNPPVLHHNSRGRSTSSCNCGRKQAPRDDPFDIKAANYDFYQLLEEKCCSKLEHTHFPVFQPSTPDPAPARNDPPGPPDTGGEAEGERLKDKEEAAGHTPGESTSLSLALSLGQSTDSLGPYGGGDGAEGQEKRPSLVDRQPSTVEYLPGMLHSGCPKGLLPTFSSWSLVKLGPAKAYNCHSGLDQPGFLPGSAFLLPWDIVIRCRAEEEVGQAEPLDAGPSSWPAPNKALPGKRGGAGGQARGRRRDDVARAFVGFEYEDGRGRRFMSSGPDKVVKVLGPGGPKEPAGRVLSSDMPLYIPSPAQGRGLKPHYAQLARLYIVVPDAPLEIILTPQVQPGPPPCPIFHPERAEIVLPPDGLWVLRFPYAYVTERGPCYPPKENQPLASYRALRGILRASTANPAPPPVQQQ</sequence>
<feature type="compositionally biased region" description="Pro residues" evidence="6">
    <location>
        <begin position="288"/>
        <end position="302"/>
    </location>
</feature>
<evidence type="ECO:0000313" key="9">
    <source>
        <dbReference type="EMBL" id="RXM94595.1"/>
    </source>
</evidence>
<evidence type="ECO:0000256" key="5">
    <source>
        <dbReference type="RuleBase" id="RU367133"/>
    </source>
</evidence>
<dbReference type="SUPFAM" id="SSF51695">
    <property type="entry name" value="PLC-like phosphodiesterases"/>
    <property type="match status" value="1"/>
</dbReference>
<accession>A0A444V2D2</accession>
<protein>
    <recommendedName>
        <fullName evidence="4 5">Nonsense-mediated mRNA decay factor SMG8</fullName>
    </recommendedName>
</protein>
<comment type="function">
    <text evidence="5">Involved in nonsense-mediated decay (NMD) of mRNAs containing premature stop codons.</text>
</comment>
<dbReference type="GO" id="GO:0000184">
    <property type="term" value="P:nuclear-transcribed mRNA catabolic process, nonsense-mediated decay"/>
    <property type="evidence" value="ECO:0007669"/>
    <property type="project" value="UniProtKB-UniRule"/>
</dbReference>
<reference evidence="9 10" key="1">
    <citation type="submission" date="2019-01" db="EMBL/GenBank/DDBJ databases">
        <title>Draft Genome and Complete Hox-Cluster Characterization of the Sterlet Sturgeon (Acipenser ruthenus).</title>
        <authorList>
            <person name="Wei Q."/>
        </authorList>
    </citation>
    <scope>NUCLEOTIDE SEQUENCE [LARGE SCALE GENOMIC DNA]</scope>
    <source>
        <strain evidence="9">WHYD16114868_AA</strain>
        <tissue evidence="9">Blood</tissue>
    </source>
</reference>
<dbReference type="PROSITE" id="PS50007">
    <property type="entry name" value="PIPLC_X_DOMAIN"/>
    <property type="match status" value="1"/>
</dbReference>
<feature type="region of interest" description="Disordered" evidence="6">
    <location>
        <begin position="283"/>
        <end position="363"/>
    </location>
</feature>
<dbReference type="AlphaFoldDB" id="A0A444V2D2"/>
<evidence type="ECO:0000259" key="8">
    <source>
        <dbReference type="PROSITE" id="PS51704"/>
    </source>
</evidence>
<keyword evidence="7" id="KW-0472">Membrane</keyword>
<gene>
    <name evidence="9" type="ORF">EOD39_17821</name>
</gene>
<evidence type="ECO:0000256" key="6">
    <source>
        <dbReference type="SAM" id="MobiDB-lite"/>
    </source>
</evidence>
<feature type="region of interest" description="Disordered" evidence="6">
    <location>
        <begin position="437"/>
        <end position="471"/>
    </location>
</feature>
<organism evidence="9 10">
    <name type="scientific">Acipenser ruthenus</name>
    <name type="common">Sterlet sturgeon</name>
    <dbReference type="NCBI Taxonomy" id="7906"/>
    <lineage>
        <taxon>Eukaryota</taxon>
        <taxon>Metazoa</taxon>
        <taxon>Chordata</taxon>
        <taxon>Craniata</taxon>
        <taxon>Vertebrata</taxon>
        <taxon>Euteleostomi</taxon>
        <taxon>Actinopterygii</taxon>
        <taxon>Chondrostei</taxon>
        <taxon>Acipenseriformes</taxon>
        <taxon>Acipenseridae</taxon>
        <taxon>Acipenser</taxon>
    </lineage>
</organism>
<keyword evidence="10" id="KW-1185">Reference proteome</keyword>
<evidence type="ECO:0000256" key="7">
    <source>
        <dbReference type="SAM" id="Phobius"/>
    </source>
</evidence>
<dbReference type="InterPro" id="IPR030395">
    <property type="entry name" value="GP_PDE_dom"/>
</dbReference>
<dbReference type="EMBL" id="SCEB01003205">
    <property type="protein sequence ID" value="RXM94595.1"/>
    <property type="molecule type" value="Genomic_DNA"/>
</dbReference>
<feature type="compositionally biased region" description="Polar residues" evidence="6">
    <location>
        <begin position="325"/>
        <end position="342"/>
    </location>
</feature>
<feature type="domain" description="GP-PDE" evidence="8">
    <location>
        <begin position="34"/>
        <end position="149"/>
    </location>
</feature>
<dbReference type="GO" id="GO:0006629">
    <property type="term" value="P:lipid metabolic process"/>
    <property type="evidence" value="ECO:0007669"/>
    <property type="project" value="InterPro"/>
</dbReference>
<evidence type="ECO:0000256" key="4">
    <source>
        <dbReference type="ARBA" id="ARBA00029509"/>
    </source>
</evidence>
<comment type="similarity">
    <text evidence="1 5">Belongs to the SMG8 family.</text>
</comment>
<name>A0A444V2D2_ACIRT</name>
<feature type="region of interest" description="Disordered" evidence="6">
    <location>
        <begin position="218"/>
        <end position="250"/>
    </location>
</feature>
<keyword evidence="7" id="KW-0812">Transmembrane</keyword>
<comment type="caution">
    <text evidence="9">The sequence shown here is derived from an EMBL/GenBank/DDBJ whole genome shotgun (WGS) entry which is preliminary data.</text>
</comment>
<keyword evidence="3 5" id="KW-0866">Nonsense-mediated mRNA decay</keyword>
<evidence type="ECO:0000256" key="2">
    <source>
        <dbReference type="ARBA" id="ARBA00007277"/>
    </source>
</evidence>
<dbReference type="PROSITE" id="PS51704">
    <property type="entry name" value="GP_PDE"/>
    <property type="match status" value="1"/>
</dbReference>
<dbReference type="Pfam" id="PF10220">
    <property type="entry name" value="Smg8_Smg9"/>
    <property type="match status" value="1"/>
</dbReference>
<feature type="transmembrane region" description="Helical" evidence="7">
    <location>
        <begin position="163"/>
        <end position="185"/>
    </location>
</feature>
<feature type="compositionally biased region" description="Basic and acidic residues" evidence="6">
    <location>
        <begin position="309"/>
        <end position="320"/>
    </location>
</feature>
<dbReference type="InterPro" id="IPR017946">
    <property type="entry name" value="PLC-like_Pdiesterase_TIM-brl"/>
</dbReference>
<dbReference type="GO" id="GO:0008081">
    <property type="term" value="F:phosphoric diester hydrolase activity"/>
    <property type="evidence" value="ECO:0007669"/>
    <property type="project" value="InterPro"/>
</dbReference>
<dbReference type="PANTHER" id="PTHR13091">
    <property type="entry name" value="AMPLIFIED IN BREAST CANCER 2-RELATED"/>
    <property type="match status" value="1"/>
</dbReference>
<dbReference type="InterPro" id="IPR019354">
    <property type="entry name" value="SMG8-like"/>
</dbReference>